<proteinExistence type="predicted"/>
<keyword evidence="2" id="KW-1185">Reference proteome</keyword>
<evidence type="ECO:0000313" key="2">
    <source>
        <dbReference type="Proteomes" id="UP000267900"/>
    </source>
</evidence>
<sequence>MSDMANKEDIGFTLPRGATGFFQPEDGLLPKTDLRAFRAALHTAARIAGGEVGKVEERAYPRTFHTAEVVQSAGVSIVLCHAHFPWIAFAQSRGDWHEEEFLVPPSWASSFTALGFMVLGSEKLATPLSRIDTSLLTQGEWRQVRYHGVTTLGGVLFNAWD</sequence>
<dbReference type="AlphaFoldDB" id="A0A3Q9G4G7"/>
<gene>
    <name evidence="1" type="ORF">EKH77_32430</name>
</gene>
<dbReference type="EMBL" id="CP034587">
    <property type="protein sequence ID" value="AZQ75227.1"/>
    <property type="molecule type" value="Genomic_DNA"/>
</dbReference>
<name>A0A3Q9G4G7_STRLT</name>
<dbReference type="OrthoDB" id="6313019at2"/>
<protein>
    <submittedName>
        <fullName evidence="1">Uncharacterized protein</fullName>
    </submittedName>
</protein>
<evidence type="ECO:0000313" key="1">
    <source>
        <dbReference type="EMBL" id="AZQ75227.1"/>
    </source>
</evidence>
<organism evidence="1 2">
    <name type="scientific">Streptomyces luteoverticillatus</name>
    <name type="common">Streptoverticillium luteoverticillatus</name>
    <dbReference type="NCBI Taxonomy" id="66425"/>
    <lineage>
        <taxon>Bacteria</taxon>
        <taxon>Bacillati</taxon>
        <taxon>Actinomycetota</taxon>
        <taxon>Actinomycetes</taxon>
        <taxon>Kitasatosporales</taxon>
        <taxon>Streptomycetaceae</taxon>
        <taxon>Streptomyces</taxon>
    </lineage>
</organism>
<accession>A0A3Q9G4G7</accession>
<dbReference type="Proteomes" id="UP000267900">
    <property type="component" value="Chromosome"/>
</dbReference>
<reference evidence="1 2" key="1">
    <citation type="submission" date="2018-12" db="EMBL/GenBank/DDBJ databases">
        <title>The whole draft genome of Streptomyce luteoverticillatus CGMCC 15060.</title>
        <authorList>
            <person name="Feng Z."/>
            <person name="Chen G."/>
            <person name="Zhang J."/>
            <person name="Zhu H."/>
            <person name="Yu X."/>
            <person name="Zhang W."/>
            <person name="Zhang X."/>
        </authorList>
    </citation>
    <scope>NUCLEOTIDE SEQUENCE [LARGE SCALE GENOMIC DNA]</scope>
    <source>
        <strain evidence="1 2">CGMCC 15060</strain>
    </source>
</reference>